<dbReference type="EMBL" id="FNXE01000020">
    <property type="protein sequence ID" value="SEH81812.1"/>
    <property type="molecule type" value="Genomic_DNA"/>
</dbReference>
<evidence type="ECO:0000259" key="2">
    <source>
        <dbReference type="Pfam" id="PF14289"/>
    </source>
</evidence>
<dbReference type="STRING" id="1159016.SAMN02927937_01590"/>
<dbReference type="RefSeq" id="WP_091098686.1">
    <property type="nucleotide sequence ID" value="NZ_FNXE01000020.1"/>
</dbReference>
<dbReference type="Proteomes" id="UP000199634">
    <property type="component" value="Unassembled WGS sequence"/>
</dbReference>
<feature type="signal peptide" evidence="1">
    <location>
        <begin position="1"/>
        <end position="19"/>
    </location>
</feature>
<keyword evidence="1" id="KW-0732">Signal</keyword>
<dbReference type="InterPro" id="IPR010916">
    <property type="entry name" value="TonB_box_CS"/>
</dbReference>
<dbReference type="SUPFAM" id="SSF52833">
    <property type="entry name" value="Thioredoxin-like"/>
    <property type="match status" value="1"/>
</dbReference>
<proteinExistence type="predicted"/>
<dbReference type="Gene3D" id="3.40.30.10">
    <property type="entry name" value="Glutaredoxin"/>
    <property type="match status" value="1"/>
</dbReference>
<name>A0A1H6LB25_9FLAO</name>
<evidence type="ECO:0000313" key="4">
    <source>
        <dbReference type="Proteomes" id="UP000199634"/>
    </source>
</evidence>
<protein>
    <recommendedName>
        <fullName evidence="2">DUF4369 domain-containing protein</fullName>
    </recommendedName>
</protein>
<dbReference type="Pfam" id="PF14289">
    <property type="entry name" value="DUF4369"/>
    <property type="match status" value="1"/>
</dbReference>
<dbReference type="PROSITE" id="PS00430">
    <property type="entry name" value="TONB_DEPENDENT_REC_1"/>
    <property type="match status" value="1"/>
</dbReference>
<sequence>MKKLTILALLLTATLQAFAGEIKITANLTGFSDAAVVYLISGQTPIAYQTLAQGKVTLTADVAETPENYMMYIVDNNQPYYTSLFVANETIEVTANKEDFPYQVKVTGSEYHKIQVLFNEKQLPVHIKTQAMQQEIIALQQSGEWEKPEVQEKYVGDEGIATKLAEELKQNEMDFLLEHLDTPFGFSMLEYNKTLDKQDFYKAVYNKMTAEQKQTKIGKQYLLASQSHRLTKGDAFIDINVLDKDLKAEKLSDYFNKDTEYVLVDLSSVSCSGSNQAFPITKSFTDKYADKLQAVSVLESPDAATYQQFGTLSTNNWAVVYAEDFMNTDAYIQYQENATPTFLLFDKSGKLIDRWTGALIHQQKLEQYLGKL</sequence>
<dbReference type="OrthoDB" id="979391at2"/>
<dbReference type="InterPro" id="IPR036249">
    <property type="entry name" value="Thioredoxin-like_sf"/>
</dbReference>
<feature type="chain" id="PRO_5011576318" description="DUF4369 domain-containing protein" evidence="1">
    <location>
        <begin position="20"/>
        <end position="372"/>
    </location>
</feature>
<accession>A0A1H6LB25</accession>
<organism evidence="3 4">
    <name type="scientific">Paenimyroides marinum</name>
    <dbReference type="NCBI Taxonomy" id="1159016"/>
    <lineage>
        <taxon>Bacteria</taxon>
        <taxon>Pseudomonadati</taxon>
        <taxon>Bacteroidota</taxon>
        <taxon>Flavobacteriia</taxon>
        <taxon>Flavobacteriales</taxon>
        <taxon>Flavobacteriaceae</taxon>
        <taxon>Paenimyroides</taxon>
    </lineage>
</organism>
<keyword evidence="4" id="KW-1185">Reference proteome</keyword>
<feature type="domain" description="DUF4369" evidence="2">
    <location>
        <begin position="23"/>
        <end position="113"/>
    </location>
</feature>
<dbReference type="AlphaFoldDB" id="A0A1H6LB25"/>
<dbReference type="InterPro" id="IPR025380">
    <property type="entry name" value="DUF4369"/>
</dbReference>
<evidence type="ECO:0000256" key="1">
    <source>
        <dbReference type="SAM" id="SignalP"/>
    </source>
</evidence>
<reference evidence="3 4" key="1">
    <citation type="submission" date="2016-10" db="EMBL/GenBank/DDBJ databases">
        <authorList>
            <person name="de Groot N.N."/>
        </authorList>
    </citation>
    <scope>NUCLEOTIDE SEQUENCE [LARGE SCALE GENOMIC DNA]</scope>
    <source>
        <strain evidence="3 4">CGMCC 1.10825</strain>
    </source>
</reference>
<gene>
    <name evidence="3" type="ORF">SAMN02927937_01590</name>
</gene>
<evidence type="ECO:0000313" key="3">
    <source>
        <dbReference type="EMBL" id="SEH81812.1"/>
    </source>
</evidence>